<evidence type="ECO:0000256" key="5">
    <source>
        <dbReference type="ARBA" id="ARBA00011738"/>
    </source>
</evidence>
<evidence type="ECO:0000256" key="10">
    <source>
        <dbReference type="ARBA" id="ARBA00023235"/>
    </source>
</evidence>
<keyword evidence="9" id="KW-0324">Glycolysis</keyword>
<dbReference type="InterPro" id="IPR000652">
    <property type="entry name" value="Triosephosphate_isomerase"/>
</dbReference>
<feature type="transmembrane region" description="Helical" evidence="14">
    <location>
        <begin position="884"/>
        <end position="910"/>
    </location>
</feature>
<keyword evidence="6" id="KW-0312">Gluconeogenesis</keyword>
<dbReference type="PROSITE" id="PS51440">
    <property type="entry name" value="TIM_2"/>
    <property type="match status" value="1"/>
</dbReference>
<dbReference type="FunFam" id="2.160.10.10:FF:000001">
    <property type="entry name" value="UTP--glucose-1-phosphate uridylyltransferase"/>
    <property type="match status" value="1"/>
</dbReference>
<dbReference type="GO" id="GO:0006011">
    <property type="term" value="P:UDP-alpha-D-glucose metabolic process"/>
    <property type="evidence" value="ECO:0007669"/>
    <property type="project" value="InterPro"/>
</dbReference>
<keyword evidence="14" id="KW-0812">Transmembrane</keyword>
<evidence type="ECO:0008006" key="17">
    <source>
        <dbReference type="Google" id="ProtNLM"/>
    </source>
</evidence>
<keyword evidence="14" id="KW-1133">Transmembrane helix</keyword>
<evidence type="ECO:0000256" key="2">
    <source>
        <dbReference type="ARBA" id="ARBA00004742"/>
    </source>
</evidence>
<dbReference type="PROSITE" id="PS00171">
    <property type="entry name" value="TIM_1"/>
    <property type="match status" value="1"/>
</dbReference>
<dbReference type="InterPro" id="IPR016267">
    <property type="entry name" value="UDPGP_trans"/>
</dbReference>
<sequence length="1259" mass="138773">MKVCAQNCGKNDAGAFTGEWTAANLVDLGISWTLLGHSERRSLYGETDADVAEKVAKCQEAGLNVILCIGEKLEEREGGKTDEVNKRQLGACIPKIKDWDKVVIAYEPVWAIGTGKVASPEQAEETQKAIRAYLSEAAGAAVAEKVRIQYGGSVNPENCAELMKQPNIDGFLVGGASLKPTFMDIVKTAGPSKMVDVWPLYEAKMEKEGCNKAAIDAFKYTFGVLASGKDVMLPETKLDPVESLPTFEKLRLKPDSRLLKKTLILKLNGGLGTGMGLEKAKSLLEVTQGNTFLDLIAKQVEWMKKEFKTDLKFMLMNSFATSADTLEALKKYTELGTGSDLEFVQNKAPKVTASDLSPADWEKDHSHEWCPPGHGDLYPAMLGSGTLDKLLKKGYRYMFVSNSDNLGATMDLKILTHFVNSGAPFMMEVAERTDADKKGGHLAQDKASGGLLLRESAQCPDADEKEFQNTSKYQFFNTNNLWVDLSALKNLFRKFDGALPLPVMKNSKTVDPRDKSSTKVLQLETAMGAAIQCFPGASALVIPRSRFAPVKTTNDLLALRSDAYTLTEDFRIVLKDEREGVPPDVKLDGMYKFTDAMEKMIPNGPPSLVACKKLVVEGEISFAKDVVIKGTVTIKNTGGGCKEVPSGTYEDTVKDRRQETAVAADLAQTSYRSFSQPSSARFGRRRDTMNFLAVGVVIFISLHVTLLRDSSRWTFEQLRQLAPVAAATPEQRLRKAVGFQLVDKYPNATASGRNFVKAASPTESIRWIRAGMSDVRKKSYIICASIFVHLVPLHPVQFILFENNGKDDAPKVAIKVAMLAGMYLQHLVVAAGFFRPNHRQVRWLSFGIYLYFTCFLVMTSPNLLDGKEVLQDALTNVKYAVISRFFLAIVFMDTELAVGGQLLISAVVVYTQSSVLPLAACIFDELNIYCSIILLSMILEFLLQSRVQALLDSAEAESMLSSFRRMLRGVCDGDILLDSNLQIQGSPECLKHLLMSTADMSGKDFNRLIASDEEESFQRFIAFSTSTAKNNSQADRHAPPCLRLSLRGSMDMRVAVDMFHVPLPNPSGAEEPYHLLAVREDAESRAPQTARHIPAPGVVPVLPRQTPSTGSRSSKSSSSSSSHSSKSSAKSCAWQNFPELAEMTLMVNVRTPQHNVEQVTLSCASPMFSLRKLAQPTDWETIRKLLESRADQAENGLQESGPGSIKKLQFRSPSGEKLCARDVEVEACRAHGAWRIRLRLTNFEKERHRSPMQGIHEAP</sequence>
<comment type="caution">
    <text evidence="15">The sequence shown here is derived from an EMBL/GenBank/DDBJ whole genome shotgun (WGS) entry which is preliminary data.</text>
</comment>
<feature type="transmembrane region" description="Helical" evidence="14">
    <location>
        <begin position="812"/>
        <end position="834"/>
    </location>
</feature>
<evidence type="ECO:0000256" key="12">
    <source>
        <dbReference type="ARBA" id="ARBA00056661"/>
    </source>
</evidence>
<dbReference type="PANTHER" id="PTHR43511">
    <property type="match status" value="1"/>
</dbReference>
<evidence type="ECO:0000256" key="7">
    <source>
        <dbReference type="ARBA" id="ARBA00022679"/>
    </source>
</evidence>
<comment type="similarity">
    <text evidence="3">Belongs to the triosephosphate isomerase family.</text>
</comment>
<dbReference type="InterPro" id="IPR013785">
    <property type="entry name" value="Aldolase_TIM"/>
</dbReference>
<dbReference type="InterPro" id="IPR029044">
    <property type="entry name" value="Nucleotide-diphossugar_trans"/>
</dbReference>
<dbReference type="NCBIfam" id="TIGR00419">
    <property type="entry name" value="tim"/>
    <property type="match status" value="1"/>
</dbReference>
<evidence type="ECO:0000256" key="1">
    <source>
        <dbReference type="ARBA" id="ARBA00004680"/>
    </source>
</evidence>
<comment type="function">
    <text evidence="12">Catalyzes the interconversion of glyceraldehyde 3-phosphate and dihydroxyacetone phosphate in the glycolytic and gluconeogenic pathways.</text>
</comment>
<keyword evidence="7" id="KW-0808">Transferase</keyword>
<feature type="transmembrane region" description="Helical" evidence="14">
    <location>
        <begin position="779"/>
        <end position="800"/>
    </location>
</feature>
<dbReference type="Pfam" id="PF00121">
    <property type="entry name" value="TIM"/>
    <property type="match status" value="1"/>
</dbReference>
<dbReference type="CDD" id="cd00311">
    <property type="entry name" value="TIM"/>
    <property type="match status" value="1"/>
</dbReference>
<dbReference type="InterPro" id="IPR020861">
    <property type="entry name" value="Triosephosphate_isomerase_AS"/>
</dbReference>
<dbReference type="Gene3D" id="3.20.20.70">
    <property type="entry name" value="Aldolase class I"/>
    <property type="match status" value="1"/>
</dbReference>
<dbReference type="GO" id="GO:0006094">
    <property type="term" value="P:gluconeogenesis"/>
    <property type="evidence" value="ECO:0007669"/>
    <property type="project" value="UniProtKB-KW"/>
</dbReference>
<keyword evidence="10" id="KW-0413">Isomerase</keyword>
<dbReference type="Pfam" id="PF01704">
    <property type="entry name" value="UDPGP"/>
    <property type="match status" value="1"/>
</dbReference>
<dbReference type="GO" id="GO:0003983">
    <property type="term" value="F:UTP:glucose-1-phosphate uridylyltransferase activity"/>
    <property type="evidence" value="ECO:0007669"/>
    <property type="project" value="InterPro"/>
</dbReference>
<keyword evidence="14" id="KW-0472">Membrane</keyword>
<evidence type="ECO:0000256" key="4">
    <source>
        <dbReference type="ARBA" id="ARBA00010401"/>
    </source>
</evidence>
<comment type="pathway">
    <text evidence="2">Carbohydrate biosynthesis; gluconeogenesis.</text>
</comment>
<feature type="transmembrane region" description="Helical" evidence="14">
    <location>
        <begin position="846"/>
        <end position="864"/>
    </location>
</feature>
<evidence type="ECO:0000256" key="6">
    <source>
        <dbReference type="ARBA" id="ARBA00022432"/>
    </source>
</evidence>
<name>A0AA36JPV9_9DINO</name>
<protein>
    <recommendedName>
        <fullName evidence="17">UTP--glucose-1-phosphate uridylyltransferase</fullName>
    </recommendedName>
</protein>
<dbReference type="FunFam" id="3.20.20.70:FF:000016">
    <property type="entry name" value="Triosephosphate isomerase"/>
    <property type="match status" value="1"/>
</dbReference>
<keyword evidence="8" id="KW-0548">Nucleotidyltransferase</keyword>
<feature type="region of interest" description="Disordered" evidence="13">
    <location>
        <begin position="1081"/>
        <end position="1128"/>
    </location>
</feature>
<dbReference type="InterPro" id="IPR002618">
    <property type="entry name" value="UDPGP_fam"/>
</dbReference>
<evidence type="ECO:0000256" key="9">
    <source>
        <dbReference type="ARBA" id="ARBA00023152"/>
    </source>
</evidence>
<evidence type="ECO:0000256" key="13">
    <source>
        <dbReference type="SAM" id="MobiDB-lite"/>
    </source>
</evidence>
<accession>A0AA36JPV9</accession>
<organism evidence="15 16">
    <name type="scientific">Effrenium voratum</name>
    <dbReference type="NCBI Taxonomy" id="2562239"/>
    <lineage>
        <taxon>Eukaryota</taxon>
        <taxon>Sar</taxon>
        <taxon>Alveolata</taxon>
        <taxon>Dinophyceae</taxon>
        <taxon>Suessiales</taxon>
        <taxon>Symbiodiniaceae</taxon>
        <taxon>Effrenium</taxon>
    </lineage>
</organism>
<comment type="pathway">
    <text evidence="1">Carbohydrate degradation; glycolysis; D-glyceraldehyde 3-phosphate from glycerone phosphate: step 1/1.</text>
</comment>
<gene>
    <name evidence="15" type="ORF">EVOR1521_LOCUS30629</name>
</gene>
<dbReference type="AlphaFoldDB" id="A0AA36JPV9"/>
<proteinExistence type="inferred from homology"/>
<dbReference type="FunFam" id="3.90.550.10:FF:000002">
    <property type="entry name" value="UTP--glucose-1-phosphate uridylyltransferase"/>
    <property type="match status" value="1"/>
</dbReference>
<evidence type="ECO:0000313" key="16">
    <source>
        <dbReference type="Proteomes" id="UP001178507"/>
    </source>
</evidence>
<comment type="subunit">
    <text evidence="5">Homodimer.</text>
</comment>
<feature type="transmembrane region" description="Helical" evidence="14">
    <location>
        <begin position="922"/>
        <end position="943"/>
    </location>
</feature>
<evidence type="ECO:0000256" key="8">
    <source>
        <dbReference type="ARBA" id="ARBA00022695"/>
    </source>
</evidence>
<dbReference type="Proteomes" id="UP001178507">
    <property type="component" value="Unassembled WGS sequence"/>
</dbReference>
<reference evidence="15" key="1">
    <citation type="submission" date="2023-08" db="EMBL/GenBank/DDBJ databases">
        <authorList>
            <person name="Chen Y."/>
            <person name="Shah S."/>
            <person name="Dougan E. K."/>
            <person name="Thang M."/>
            <person name="Chan C."/>
        </authorList>
    </citation>
    <scope>NUCLEOTIDE SEQUENCE</scope>
</reference>
<dbReference type="EMBL" id="CAUJNA010003773">
    <property type="protein sequence ID" value="CAJ1409556.1"/>
    <property type="molecule type" value="Genomic_DNA"/>
</dbReference>
<dbReference type="SUPFAM" id="SSF51351">
    <property type="entry name" value="Triosephosphate isomerase (TIM)"/>
    <property type="match status" value="1"/>
</dbReference>
<evidence type="ECO:0000256" key="3">
    <source>
        <dbReference type="ARBA" id="ARBA00007422"/>
    </source>
</evidence>
<dbReference type="SUPFAM" id="SSF53448">
    <property type="entry name" value="Nucleotide-diphospho-sugar transferases"/>
    <property type="match status" value="1"/>
</dbReference>
<comment type="similarity">
    <text evidence="4">Belongs to the UDPGP type 1 family.</text>
</comment>
<comment type="catalytic activity">
    <reaction evidence="11">
        <text>D-glyceraldehyde 3-phosphate = dihydroxyacetone phosphate</text>
        <dbReference type="Rhea" id="RHEA:18585"/>
        <dbReference type="ChEBI" id="CHEBI:57642"/>
        <dbReference type="ChEBI" id="CHEBI:59776"/>
        <dbReference type="EC" id="5.3.1.1"/>
    </reaction>
    <physiologicalReaction direction="left-to-right" evidence="11">
        <dbReference type="Rhea" id="RHEA:18586"/>
    </physiologicalReaction>
</comment>
<evidence type="ECO:0000313" key="15">
    <source>
        <dbReference type="EMBL" id="CAJ1409556.1"/>
    </source>
</evidence>
<dbReference type="GO" id="GO:0004807">
    <property type="term" value="F:triose-phosphate isomerase activity"/>
    <property type="evidence" value="ECO:0007669"/>
    <property type="project" value="UniProtKB-EC"/>
</dbReference>
<dbReference type="Gene3D" id="3.90.550.10">
    <property type="entry name" value="Spore Coat Polysaccharide Biosynthesis Protein SpsA, Chain A"/>
    <property type="match status" value="1"/>
</dbReference>
<dbReference type="Gene3D" id="2.160.10.10">
    <property type="entry name" value="Hexapeptide repeat proteins"/>
    <property type="match status" value="1"/>
</dbReference>
<keyword evidence="16" id="KW-1185">Reference proteome</keyword>
<dbReference type="InterPro" id="IPR035990">
    <property type="entry name" value="TIM_sf"/>
</dbReference>
<evidence type="ECO:0000256" key="11">
    <source>
        <dbReference type="ARBA" id="ARBA00052432"/>
    </source>
</evidence>
<evidence type="ECO:0000256" key="14">
    <source>
        <dbReference type="SAM" id="Phobius"/>
    </source>
</evidence>
<dbReference type="CDD" id="cd00897">
    <property type="entry name" value="UGPase_euk"/>
    <property type="match status" value="1"/>
</dbReference>
<dbReference type="GO" id="GO:0006096">
    <property type="term" value="P:glycolytic process"/>
    <property type="evidence" value="ECO:0007669"/>
    <property type="project" value="UniProtKB-KW"/>
</dbReference>
<feature type="transmembrane region" description="Helical" evidence="14">
    <location>
        <begin position="689"/>
        <end position="707"/>
    </location>
</feature>
<feature type="compositionally biased region" description="Low complexity" evidence="13">
    <location>
        <begin position="1108"/>
        <end position="1128"/>
    </location>
</feature>